<reference evidence="1" key="1">
    <citation type="submission" date="2019-08" db="EMBL/GenBank/DDBJ databases">
        <authorList>
            <person name="Kucharzyk K."/>
            <person name="Murdoch R.W."/>
            <person name="Higgins S."/>
            <person name="Loffler F."/>
        </authorList>
    </citation>
    <scope>NUCLEOTIDE SEQUENCE</scope>
</reference>
<proteinExistence type="predicted"/>
<name>A0A645IVJ1_9ZZZZ</name>
<protein>
    <submittedName>
        <fullName evidence="1">Uncharacterized protein</fullName>
    </submittedName>
</protein>
<gene>
    <name evidence="1" type="ORF">SDC9_202578</name>
</gene>
<comment type="caution">
    <text evidence="1">The sequence shown here is derived from an EMBL/GenBank/DDBJ whole genome shotgun (WGS) entry which is preliminary data.</text>
</comment>
<dbReference type="EMBL" id="VSSQ01123583">
    <property type="protein sequence ID" value="MPN54900.1"/>
    <property type="molecule type" value="Genomic_DNA"/>
</dbReference>
<organism evidence="1">
    <name type="scientific">bioreactor metagenome</name>
    <dbReference type="NCBI Taxonomy" id="1076179"/>
    <lineage>
        <taxon>unclassified sequences</taxon>
        <taxon>metagenomes</taxon>
        <taxon>ecological metagenomes</taxon>
    </lineage>
</organism>
<dbReference type="AlphaFoldDB" id="A0A645IVJ1"/>
<evidence type="ECO:0000313" key="1">
    <source>
        <dbReference type="EMBL" id="MPN54900.1"/>
    </source>
</evidence>
<sequence>MTVIFPHQRGFATLGGQEHLFQKALRVHITAGLAQPLRRAHMRLEKVVVQMEHVCVKQAAKMGCHRGFPRAAVTIDGEENAFLRLQQRVHTSGEFRIGFAEKNGLCFV</sequence>
<accession>A0A645IVJ1</accession>